<evidence type="ECO:0000313" key="2">
    <source>
        <dbReference type="EMBL" id="GAA0576941.1"/>
    </source>
</evidence>
<dbReference type="SUPFAM" id="SSF51161">
    <property type="entry name" value="Trimeric LpxA-like enzymes"/>
    <property type="match status" value="1"/>
</dbReference>
<feature type="signal peptide" evidence="1">
    <location>
        <begin position="1"/>
        <end position="29"/>
    </location>
</feature>
<dbReference type="Proteomes" id="UP001499951">
    <property type="component" value="Unassembled WGS sequence"/>
</dbReference>
<keyword evidence="1" id="KW-0732">Signal</keyword>
<dbReference type="RefSeq" id="WP_166936338.1">
    <property type="nucleotide sequence ID" value="NZ_BAAADD010000007.1"/>
</dbReference>
<organism evidence="2 3">
    <name type="scientific">Rhizomicrobium electricum</name>
    <dbReference type="NCBI Taxonomy" id="480070"/>
    <lineage>
        <taxon>Bacteria</taxon>
        <taxon>Pseudomonadati</taxon>
        <taxon>Pseudomonadota</taxon>
        <taxon>Alphaproteobacteria</taxon>
        <taxon>Micropepsales</taxon>
        <taxon>Micropepsaceae</taxon>
        <taxon>Rhizomicrobium</taxon>
    </lineage>
</organism>
<name>A0ABP3Q0U5_9PROT</name>
<dbReference type="EMBL" id="BAAADD010000007">
    <property type="protein sequence ID" value="GAA0576941.1"/>
    <property type="molecule type" value="Genomic_DNA"/>
</dbReference>
<comment type="caution">
    <text evidence="2">The sequence shown here is derived from an EMBL/GenBank/DDBJ whole genome shotgun (WGS) entry which is preliminary data.</text>
</comment>
<gene>
    <name evidence="2" type="ORF">GCM10008942_27270</name>
</gene>
<keyword evidence="3" id="KW-1185">Reference proteome</keyword>
<reference evidence="3" key="1">
    <citation type="journal article" date="2019" name="Int. J. Syst. Evol. Microbiol.">
        <title>The Global Catalogue of Microorganisms (GCM) 10K type strain sequencing project: providing services to taxonomists for standard genome sequencing and annotation.</title>
        <authorList>
            <consortium name="The Broad Institute Genomics Platform"/>
            <consortium name="The Broad Institute Genome Sequencing Center for Infectious Disease"/>
            <person name="Wu L."/>
            <person name="Ma J."/>
        </authorList>
    </citation>
    <scope>NUCLEOTIDE SEQUENCE [LARGE SCALE GENOMIC DNA]</scope>
    <source>
        <strain evidence="3">JCM 15089</strain>
    </source>
</reference>
<accession>A0ABP3Q0U5</accession>
<sequence>MSPRPLKLAAAALVTTALTVLPLGSAAQAGGLPQVSTGKTNCAPACSSGCGGGVTIVKPVTINKNVNIYKPVTINKDVNIYKPVTIDKSVTINKPITIDKSINITKNIDASKNININKTIIINKGGGAEASAWAAAWAQASANASASASASTNIVIYSGYNEYITVNNKIGGGGEIGAAAISTVHGGACEMQDATVIKAVHAVCVSPDGREFPASHMTGDTWIDSGFEGEVLRCIPGSHLKVTLGDVSQSDQGMAGTFANGASLECAPNEALRHFKDGMLKCVPKLPVKDCTERTNLRRWGTGDVFFSFRTKVCAPGKTTTAQRELELSGMSLTGGVGDQ</sequence>
<evidence type="ECO:0000313" key="3">
    <source>
        <dbReference type="Proteomes" id="UP001499951"/>
    </source>
</evidence>
<dbReference type="InterPro" id="IPR011004">
    <property type="entry name" value="Trimer_LpxA-like_sf"/>
</dbReference>
<evidence type="ECO:0000256" key="1">
    <source>
        <dbReference type="SAM" id="SignalP"/>
    </source>
</evidence>
<proteinExistence type="predicted"/>
<protein>
    <submittedName>
        <fullName evidence="2">Uncharacterized protein</fullName>
    </submittedName>
</protein>
<feature type="chain" id="PRO_5047166334" evidence="1">
    <location>
        <begin position="30"/>
        <end position="340"/>
    </location>
</feature>